<gene>
    <name evidence="2" type="ORF">KGMB03357_02870</name>
</gene>
<reference evidence="2 3" key="1">
    <citation type="submission" date="2018-10" db="EMBL/GenBank/DDBJ databases">
        <title>Draft Genome Sequence of Anaerotignum sp. KCTC 15736.</title>
        <authorList>
            <person name="Choi S.H."/>
            <person name="Kim J.S."/>
            <person name="Kang S.W."/>
            <person name="Lee J.S."/>
            <person name="Park S.H."/>
        </authorList>
    </citation>
    <scope>NUCLEOTIDE SEQUENCE [LARGE SCALE GENOMIC DNA]</scope>
    <source>
        <strain evidence="2 3">KCTC 15736</strain>
    </source>
</reference>
<feature type="transmembrane region" description="Helical" evidence="1">
    <location>
        <begin position="47"/>
        <end position="67"/>
    </location>
</feature>
<proteinExistence type="predicted"/>
<keyword evidence="1" id="KW-1133">Transmembrane helix</keyword>
<dbReference type="AlphaFoldDB" id="A0A401LAR7"/>
<comment type="caution">
    <text evidence="2">The sequence shown here is derived from an EMBL/GenBank/DDBJ whole genome shotgun (WGS) entry which is preliminary data.</text>
</comment>
<protein>
    <submittedName>
        <fullName evidence="2">Uncharacterized protein</fullName>
    </submittedName>
</protein>
<evidence type="ECO:0000313" key="3">
    <source>
        <dbReference type="Proteomes" id="UP000287361"/>
    </source>
</evidence>
<sequence length="100" mass="11287">MLIYIILMLALAYFFQKEGQKLLAGKSKLLAEFCQDAYATKTALSTLRILCLSSAVSGFWMLIAFLLSKTIHKFLTPFALLSILCYSIGFILAMLRLRKL</sequence>
<feature type="transmembrane region" description="Helical" evidence="1">
    <location>
        <begin position="74"/>
        <end position="95"/>
    </location>
</feature>
<keyword evidence="1" id="KW-0472">Membrane</keyword>
<organism evidence="2 3">
    <name type="scientific">Anaerotignum faecicola</name>
    <dbReference type="NCBI Taxonomy" id="2358141"/>
    <lineage>
        <taxon>Bacteria</taxon>
        <taxon>Bacillati</taxon>
        <taxon>Bacillota</taxon>
        <taxon>Clostridia</taxon>
        <taxon>Lachnospirales</taxon>
        <taxon>Anaerotignaceae</taxon>
        <taxon>Anaerotignum</taxon>
    </lineage>
</organism>
<name>A0A401LAR7_9FIRM</name>
<keyword evidence="3" id="KW-1185">Reference proteome</keyword>
<dbReference type="EMBL" id="BHVZ01000001">
    <property type="protein sequence ID" value="GCB28626.1"/>
    <property type="molecule type" value="Genomic_DNA"/>
</dbReference>
<evidence type="ECO:0000313" key="2">
    <source>
        <dbReference type="EMBL" id="GCB28626.1"/>
    </source>
</evidence>
<keyword evidence="1" id="KW-0812">Transmembrane</keyword>
<accession>A0A401LAR7</accession>
<evidence type="ECO:0000256" key="1">
    <source>
        <dbReference type="SAM" id="Phobius"/>
    </source>
</evidence>
<dbReference type="Proteomes" id="UP000287361">
    <property type="component" value="Unassembled WGS sequence"/>
</dbReference>